<evidence type="ECO:0000313" key="2">
    <source>
        <dbReference type="Proteomes" id="UP001150924"/>
    </source>
</evidence>
<proteinExistence type="predicted"/>
<dbReference type="RefSeq" id="WP_267765732.1">
    <property type="nucleotide sequence ID" value="NZ_JAPNKE010000002.1"/>
</dbReference>
<evidence type="ECO:0000313" key="1">
    <source>
        <dbReference type="EMBL" id="MCY1004195.1"/>
    </source>
</evidence>
<organism evidence="1 2">
    <name type="scientific">Nannocystis pusilla</name>
    <dbReference type="NCBI Taxonomy" id="889268"/>
    <lineage>
        <taxon>Bacteria</taxon>
        <taxon>Pseudomonadati</taxon>
        <taxon>Myxococcota</taxon>
        <taxon>Polyangia</taxon>
        <taxon>Nannocystales</taxon>
        <taxon>Nannocystaceae</taxon>
        <taxon>Nannocystis</taxon>
    </lineage>
</organism>
<keyword evidence="2" id="KW-1185">Reference proteome</keyword>
<name>A0A9X3IUT3_9BACT</name>
<reference evidence="1" key="1">
    <citation type="submission" date="2022-11" db="EMBL/GenBank/DDBJ databases">
        <title>Minimal conservation of predation-associated metabolite biosynthetic gene clusters underscores biosynthetic potential of Myxococcota including descriptions for ten novel species: Archangium lansinium sp. nov., Myxococcus landrumus sp. nov., Nannocystis bai.</title>
        <authorList>
            <person name="Ahearne A."/>
            <person name="Stevens C."/>
            <person name="Phillips K."/>
        </authorList>
    </citation>
    <scope>NUCLEOTIDE SEQUENCE</scope>
    <source>
        <strain evidence="1">Na p29</strain>
    </source>
</reference>
<comment type="caution">
    <text evidence="1">The sequence shown here is derived from an EMBL/GenBank/DDBJ whole genome shotgun (WGS) entry which is preliminary data.</text>
</comment>
<dbReference type="EMBL" id="JAPNKE010000002">
    <property type="protein sequence ID" value="MCY1004195.1"/>
    <property type="molecule type" value="Genomic_DNA"/>
</dbReference>
<dbReference type="Proteomes" id="UP001150924">
    <property type="component" value="Unassembled WGS sequence"/>
</dbReference>
<sequence>MQIRSPRPSVRGFSSGALLATLAVFFALYGTIVNIAEASRALAASKESLAKSTRMPVAALEARRAFSVHRRAPAPHDDASVRADLRAAALASSAPATGLADTARSAGVHLGAAR</sequence>
<accession>A0A9X3IUT3</accession>
<protein>
    <submittedName>
        <fullName evidence="1">Uncharacterized protein</fullName>
    </submittedName>
</protein>
<dbReference type="AlphaFoldDB" id="A0A9X3IUT3"/>
<gene>
    <name evidence="1" type="ORF">OV079_01150</name>
</gene>